<name>A0A445MW34_9BACT</name>
<accession>A0A445MW34</accession>
<sequence>MWTQTPAFQQTLRNGFSEAGGLNAMQKPVAGKYVKKPYTLEEIGIAVKEESVKP</sequence>
<protein>
    <submittedName>
        <fullName evidence="1">Uncharacterized protein</fullName>
    </submittedName>
</protein>
<reference evidence="1" key="1">
    <citation type="submission" date="2018-01" db="EMBL/GenBank/DDBJ databases">
        <authorList>
            <person name="Regsiter A."/>
            <person name="William W."/>
        </authorList>
    </citation>
    <scope>NUCLEOTIDE SEQUENCE</scope>
    <source>
        <strain evidence="1">TRIP AH-1</strain>
    </source>
</reference>
<organism evidence="1">
    <name type="scientific">uncultured Desulfobacterium sp</name>
    <dbReference type="NCBI Taxonomy" id="201089"/>
    <lineage>
        <taxon>Bacteria</taxon>
        <taxon>Pseudomonadati</taxon>
        <taxon>Thermodesulfobacteriota</taxon>
        <taxon>Desulfobacteria</taxon>
        <taxon>Desulfobacterales</taxon>
        <taxon>Desulfobacteriaceae</taxon>
        <taxon>Desulfobacterium</taxon>
        <taxon>environmental samples</taxon>
    </lineage>
</organism>
<dbReference type="EMBL" id="OJIN01000103">
    <property type="protein sequence ID" value="SPD73643.1"/>
    <property type="molecule type" value="Genomic_DNA"/>
</dbReference>
<proteinExistence type="predicted"/>
<gene>
    <name evidence="1" type="ORF">PITCH_A1910049</name>
</gene>
<evidence type="ECO:0000313" key="1">
    <source>
        <dbReference type="EMBL" id="SPD73643.1"/>
    </source>
</evidence>
<dbReference type="AlphaFoldDB" id="A0A445MW34"/>